<proteinExistence type="predicted"/>
<feature type="compositionally biased region" description="Low complexity" evidence="1">
    <location>
        <begin position="236"/>
        <end position="265"/>
    </location>
</feature>
<feature type="region of interest" description="Disordered" evidence="1">
    <location>
        <begin position="1"/>
        <end position="82"/>
    </location>
</feature>
<sequence>MMRDTNEDSGATRGNEAVKWRLDAPETPPSHETTPSQESSYEQKLSPKQSLGQFLRADSLPRKIRHPDSGYETIPEEVPSEEHANRYNHQLAIAPCTPALWRLHYSSLKIDPEEQSNDSSFQSLQSFESAFVSGFEEIPELENIVSSCMPAASLKTNIDHGHRPSSIVYQYGLASSFFDEGYGGSLPAPAADINQLESTPALTTGLQAYCTALQLKVLEENYPEQQNEGDSCTRDSSPNSFFSAPSPLDDPLSPSCSFSDQASSSDDPDAENCGYREEAVGKIRVLSVIIYFLLLRTYVRNSESISATPLSVSPVSSTQESQNRSCSDSAEDSGEGNSREEVTDGSETSEGPSSNSGSIGQRHNDRSLKRKQGESNDGEDEGGQRGNSKKIRLSQLASLDRLLACPFAKGGPETHHKCLDIGRKNLAGVKERLKRNHFEKQLPRNIRHSRTWEKVFLVCNPDWDPLVPIPDPLNGLAQEPEPLWTVEDTHVENFDVSYISSTFKDNQAAIFPVAEPDIPSQHARFLMDYTSRYVSPPPGPSVLEEAQLYVQRNLGNLFILPLNEAHDKLLQDLGPGMLSLDATAALSREYILPGNQLTGNTGLASICEIDNRNSVPSRTPHLSLTTGFADTCIPSSSAEQTPSLTQSSHTATSPPSITPQSTRSQRKPANEQLSLIVARRPPEPESTESQSPKEFKFDDYNVFCARFENWMLQKFHDPEFSWETMEFTGTNLQAPPNEQIRITNVEELVLEVEMYHLVNGNRKAVVHLVKKDKGKQRAY</sequence>
<accession>A0A437AEH7</accession>
<dbReference type="RefSeq" id="XP_067495206.1">
    <property type="nucleotide sequence ID" value="XM_067636054.1"/>
</dbReference>
<protein>
    <submittedName>
        <fullName evidence="2">Uncharacterized protein</fullName>
    </submittedName>
</protein>
<dbReference type="VEuPathDB" id="FungiDB:DFL_000660"/>
<reference evidence="2 3" key="1">
    <citation type="submission" date="2019-01" db="EMBL/GenBank/DDBJ databases">
        <title>Intercellular communication is required for trap formation in the nematode-trapping fungus Duddingtonia flagrans.</title>
        <authorList>
            <person name="Youssar L."/>
            <person name="Wernet V."/>
            <person name="Hensel N."/>
            <person name="Hildebrandt H.-G."/>
            <person name="Fischer R."/>
        </authorList>
    </citation>
    <scope>NUCLEOTIDE SEQUENCE [LARGE SCALE GENOMIC DNA]</scope>
    <source>
        <strain evidence="2 3">CBS H-5679</strain>
    </source>
</reference>
<comment type="caution">
    <text evidence="2">The sequence shown here is derived from an EMBL/GenBank/DDBJ whole genome shotgun (WGS) entry which is preliminary data.</text>
</comment>
<dbReference type="EMBL" id="SAEB01000001">
    <property type="protein sequence ID" value="RVD89662.1"/>
    <property type="molecule type" value="Genomic_DNA"/>
</dbReference>
<evidence type="ECO:0000313" key="2">
    <source>
        <dbReference type="EMBL" id="RVD89662.1"/>
    </source>
</evidence>
<dbReference type="Proteomes" id="UP000283090">
    <property type="component" value="Unassembled WGS sequence"/>
</dbReference>
<dbReference type="OrthoDB" id="5401624at2759"/>
<organism evidence="2 3">
    <name type="scientific">Arthrobotrys flagrans</name>
    <name type="common">Nematode-trapping fungus</name>
    <name type="synonym">Trichothecium flagrans</name>
    <dbReference type="NCBI Taxonomy" id="97331"/>
    <lineage>
        <taxon>Eukaryota</taxon>
        <taxon>Fungi</taxon>
        <taxon>Dikarya</taxon>
        <taxon>Ascomycota</taxon>
        <taxon>Pezizomycotina</taxon>
        <taxon>Orbiliomycetes</taxon>
        <taxon>Orbiliales</taxon>
        <taxon>Orbiliaceae</taxon>
        <taxon>Arthrobotrys</taxon>
    </lineage>
</organism>
<feature type="region of interest" description="Disordered" evidence="1">
    <location>
        <begin position="224"/>
        <end position="273"/>
    </location>
</feature>
<keyword evidence="3" id="KW-1185">Reference proteome</keyword>
<feature type="compositionally biased region" description="Low complexity" evidence="1">
    <location>
        <begin position="30"/>
        <end position="40"/>
    </location>
</feature>
<feature type="region of interest" description="Disordered" evidence="1">
    <location>
        <begin position="633"/>
        <end position="670"/>
    </location>
</feature>
<feature type="compositionally biased region" description="Polar residues" evidence="1">
    <location>
        <begin position="42"/>
        <end position="52"/>
    </location>
</feature>
<feature type="region of interest" description="Disordered" evidence="1">
    <location>
        <begin position="305"/>
        <end position="390"/>
    </location>
</feature>
<dbReference type="GeneID" id="93582971"/>
<feature type="compositionally biased region" description="Polar residues" evidence="1">
    <location>
        <begin position="345"/>
        <end position="361"/>
    </location>
</feature>
<gene>
    <name evidence="2" type="ORF">DFL_000660</name>
</gene>
<name>A0A437AEH7_ARTFL</name>
<feature type="compositionally biased region" description="Polar residues" evidence="1">
    <location>
        <begin position="633"/>
        <end position="663"/>
    </location>
</feature>
<feature type="compositionally biased region" description="Basic and acidic residues" evidence="1">
    <location>
        <begin position="362"/>
        <end position="374"/>
    </location>
</feature>
<evidence type="ECO:0000256" key="1">
    <source>
        <dbReference type="SAM" id="MobiDB-lite"/>
    </source>
</evidence>
<feature type="compositionally biased region" description="Polar residues" evidence="1">
    <location>
        <begin position="305"/>
        <end position="328"/>
    </location>
</feature>
<evidence type="ECO:0000313" key="3">
    <source>
        <dbReference type="Proteomes" id="UP000283090"/>
    </source>
</evidence>
<dbReference type="AlphaFoldDB" id="A0A437AEH7"/>